<keyword evidence="2" id="KW-1185">Reference proteome</keyword>
<reference evidence="1 2" key="1">
    <citation type="submission" date="2019-09" db="EMBL/GenBank/DDBJ databases">
        <authorList>
            <person name="Ou C."/>
        </authorList>
    </citation>
    <scope>NUCLEOTIDE SEQUENCE [LARGE SCALE GENOMIC DNA]</scope>
    <source>
        <strain evidence="1">S2</strain>
        <tissue evidence="1">Leaf</tissue>
    </source>
</reference>
<protein>
    <submittedName>
        <fullName evidence="1">Xyloglucan galactosyltransferase KATAMARI1-like</fullName>
    </submittedName>
</protein>
<dbReference type="GO" id="GO:0016757">
    <property type="term" value="F:glycosyltransferase activity"/>
    <property type="evidence" value="ECO:0007669"/>
    <property type="project" value="UniProtKB-KW"/>
</dbReference>
<evidence type="ECO:0000313" key="1">
    <source>
        <dbReference type="EMBL" id="KAB2602885.1"/>
    </source>
</evidence>
<proteinExistence type="predicted"/>
<dbReference type="EMBL" id="SMOL01000695">
    <property type="protein sequence ID" value="KAB2602885.1"/>
    <property type="molecule type" value="Genomic_DNA"/>
</dbReference>
<dbReference type="AlphaFoldDB" id="A0A5N5FIB6"/>
<gene>
    <name evidence="1" type="ORF">D8674_003890</name>
</gene>
<evidence type="ECO:0000313" key="2">
    <source>
        <dbReference type="Proteomes" id="UP000327157"/>
    </source>
</evidence>
<dbReference type="Proteomes" id="UP000327157">
    <property type="component" value="Chromosome 10"/>
</dbReference>
<organism evidence="1 2">
    <name type="scientific">Pyrus ussuriensis x Pyrus communis</name>
    <dbReference type="NCBI Taxonomy" id="2448454"/>
    <lineage>
        <taxon>Eukaryota</taxon>
        <taxon>Viridiplantae</taxon>
        <taxon>Streptophyta</taxon>
        <taxon>Embryophyta</taxon>
        <taxon>Tracheophyta</taxon>
        <taxon>Spermatophyta</taxon>
        <taxon>Magnoliopsida</taxon>
        <taxon>eudicotyledons</taxon>
        <taxon>Gunneridae</taxon>
        <taxon>Pentapetalae</taxon>
        <taxon>rosids</taxon>
        <taxon>fabids</taxon>
        <taxon>Rosales</taxon>
        <taxon>Rosaceae</taxon>
        <taxon>Amygdaloideae</taxon>
        <taxon>Maleae</taxon>
        <taxon>Pyrus</taxon>
    </lineage>
</organism>
<comment type="caution">
    <text evidence="1">The sequence shown here is derived from an EMBL/GenBank/DDBJ whole genome shotgun (WGS) entry which is preliminary data.</text>
</comment>
<reference evidence="2" key="2">
    <citation type="submission" date="2019-10" db="EMBL/GenBank/DDBJ databases">
        <title>A de novo genome assembly of a pear dwarfing rootstock.</title>
        <authorList>
            <person name="Wang F."/>
            <person name="Wang J."/>
            <person name="Li S."/>
            <person name="Zhang Y."/>
            <person name="Fang M."/>
            <person name="Ma L."/>
            <person name="Zhao Y."/>
            <person name="Jiang S."/>
        </authorList>
    </citation>
    <scope>NUCLEOTIDE SEQUENCE [LARGE SCALE GENOMIC DNA]</scope>
</reference>
<sequence>MDLSTYAKHQEGHVMVVTGPQHGLLNLARAKGWPGMGRRSGVAWAIVWAAIFSTAVDEVIEYGAAKIRVAKDKVLSEQTTECEIAAETRMPAGEPKVIQAAK</sequence>
<keyword evidence="1" id="KW-0328">Glycosyltransferase</keyword>
<name>A0A5N5FIB6_9ROSA</name>
<accession>A0A5N5FIB6</accession>
<reference evidence="1 2" key="3">
    <citation type="submission" date="2019-11" db="EMBL/GenBank/DDBJ databases">
        <title>A de novo genome assembly of a pear dwarfing rootstock.</title>
        <authorList>
            <person name="Wang F."/>
            <person name="Wang J."/>
            <person name="Li S."/>
            <person name="Zhang Y."/>
            <person name="Fang M."/>
            <person name="Ma L."/>
            <person name="Zhao Y."/>
            <person name="Jiang S."/>
        </authorList>
    </citation>
    <scope>NUCLEOTIDE SEQUENCE [LARGE SCALE GENOMIC DNA]</scope>
    <source>
        <strain evidence="1">S2</strain>
        <tissue evidence="1">Leaf</tissue>
    </source>
</reference>
<keyword evidence="1" id="KW-0808">Transferase</keyword>